<keyword evidence="2" id="KW-1185">Reference proteome</keyword>
<dbReference type="InterPro" id="IPR018550">
    <property type="entry name" value="Lipid-A_deacylase-rel"/>
</dbReference>
<sequence length="194" mass="21135">MIVPLIVCSLPLADLETPAPAVAHPAEAWELTLESGYAWNVGSNTPIDYQIIPTQLTLRTPVQWSWWEDEHGARLVVRSRFSLMMEVFAAGPETGYLGLSAAPSIEYWFPDEKTSLFFSIGGGIGMTDSTNVPGGQGQDFTLNWFAHLGLRREIGENVSLLGGPYFVHHSNGGQTSPNPGIDALGFTIGVGWRF</sequence>
<dbReference type="EMBL" id="AP024702">
    <property type="protein sequence ID" value="BCX47662.1"/>
    <property type="molecule type" value="Genomic_DNA"/>
</dbReference>
<dbReference type="Proteomes" id="UP001374893">
    <property type="component" value="Chromosome"/>
</dbReference>
<reference evidence="1 2" key="1">
    <citation type="submission" date="2021-06" db="EMBL/GenBank/DDBJ databases">
        <title>Complete genome of Haloferula helveola possessing various polysaccharide degrading enzymes.</title>
        <authorList>
            <person name="Takami H."/>
            <person name="Huang C."/>
            <person name="Hamasaki K."/>
        </authorList>
    </citation>
    <scope>NUCLEOTIDE SEQUENCE [LARGE SCALE GENOMIC DNA]</scope>
    <source>
        <strain evidence="1 2">CN-1</strain>
    </source>
</reference>
<dbReference type="InterPro" id="IPR011250">
    <property type="entry name" value="OMP/PagP_B-barrel"/>
</dbReference>
<dbReference type="Pfam" id="PF09411">
    <property type="entry name" value="PagL"/>
    <property type="match status" value="1"/>
</dbReference>
<dbReference type="Gene3D" id="2.40.160.20">
    <property type="match status" value="1"/>
</dbReference>
<gene>
    <name evidence="1" type="ORF">HAHE_15700</name>
</gene>
<accession>A0ABM7RDD4</accession>
<proteinExistence type="predicted"/>
<organism evidence="1 2">
    <name type="scientific">Haloferula helveola</name>
    <dbReference type="NCBI Taxonomy" id="490095"/>
    <lineage>
        <taxon>Bacteria</taxon>
        <taxon>Pseudomonadati</taxon>
        <taxon>Verrucomicrobiota</taxon>
        <taxon>Verrucomicrobiia</taxon>
        <taxon>Verrucomicrobiales</taxon>
        <taxon>Verrucomicrobiaceae</taxon>
        <taxon>Haloferula</taxon>
    </lineage>
</organism>
<dbReference type="RefSeq" id="WP_338689968.1">
    <property type="nucleotide sequence ID" value="NZ_AP024702.1"/>
</dbReference>
<dbReference type="SUPFAM" id="SSF56925">
    <property type="entry name" value="OMPA-like"/>
    <property type="match status" value="1"/>
</dbReference>
<evidence type="ECO:0000313" key="2">
    <source>
        <dbReference type="Proteomes" id="UP001374893"/>
    </source>
</evidence>
<protein>
    <submittedName>
        <fullName evidence="1">Lipid A3-O-deacylase</fullName>
    </submittedName>
</protein>
<name>A0ABM7RDD4_9BACT</name>
<evidence type="ECO:0000313" key="1">
    <source>
        <dbReference type="EMBL" id="BCX47662.1"/>
    </source>
</evidence>